<evidence type="ECO:0000313" key="2">
    <source>
        <dbReference type="Proteomes" id="UP000627573"/>
    </source>
</evidence>
<organism evidence="1 2">
    <name type="scientific">Rhodococcus erythropolis</name>
    <name type="common">Arthrobacter picolinophilus</name>
    <dbReference type="NCBI Taxonomy" id="1833"/>
    <lineage>
        <taxon>Bacteria</taxon>
        <taxon>Bacillati</taxon>
        <taxon>Actinomycetota</taxon>
        <taxon>Actinomycetes</taxon>
        <taxon>Mycobacteriales</taxon>
        <taxon>Nocardiaceae</taxon>
        <taxon>Rhodococcus</taxon>
        <taxon>Rhodococcus erythropolis group</taxon>
    </lineage>
</organism>
<dbReference type="RefSeq" id="WP_019749802.1">
    <property type="nucleotide sequence ID" value="NZ_BHXB01000002.1"/>
</dbReference>
<sequence>MSFGDKGLPRFIDPDYREASVTDGQSLVLNPLQIHANVDEILERHLLDPTVVFGLQDFFGDAETAFVFAQLGLAEDLSQHIAKTASKLIRQSFPNLYGQVDWAFLTNLDPGLPDGQIAEAELLLARQIMRDAFDPNRSVAESYGVADLPYQGQTGLWLVECAFFALIGQGLREGPGK</sequence>
<name>A0A0E4AFS7_RHOER</name>
<accession>A0A0E4AFS7</accession>
<comment type="caution">
    <text evidence="1">The sequence shown here is derived from an EMBL/GenBank/DDBJ whole genome shotgun (WGS) entry which is preliminary data.</text>
</comment>
<dbReference type="KEGG" id="reb:XU06_30790"/>
<dbReference type="EMBL" id="JAECSB010000043">
    <property type="protein sequence ID" value="MBH5143652.1"/>
    <property type="molecule type" value="Genomic_DNA"/>
</dbReference>
<reference evidence="1 2" key="1">
    <citation type="submission" date="2020-12" db="EMBL/GenBank/DDBJ databases">
        <title>Draft genome sequence of furan degrading bacterial strain FUR100.</title>
        <authorList>
            <person name="Woiski C."/>
        </authorList>
    </citation>
    <scope>NUCLEOTIDE SEQUENCE [LARGE SCALE GENOMIC DNA]</scope>
    <source>
        <strain evidence="1 2">FUR100</strain>
    </source>
</reference>
<dbReference type="Proteomes" id="UP000627573">
    <property type="component" value="Unassembled WGS sequence"/>
</dbReference>
<dbReference type="AlphaFoldDB" id="A0A0E4AFS7"/>
<evidence type="ECO:0000313" key="1">
    <source>
        <dbReference type="EMBL" id="MBH5143652.1"/>
    </source>
</evidence>
<proteinExistence type="predicted"/>
<keyword evidence="2" id="KW-1185">Reference proteome</keyword>
<protein>
    <submittedName>
        <fullName evidence="1">Uncharacterized protein</fullName>
    </submittedName>
</protein>
<gene>
    <name evidence="1" type="ORF">I3517_13635</name>
</gene>